<dbReference type="Proteomes" id="UP000235672">
    <property type="component" value="Unassembled WGS sequence"/>
</dbReference>
<dbReference type="CDD" id="cd01389">
    <property type="entry name" value="HMG-box_ROX1-like"/>
    <property type="match status" value="1"/>
</dbReference>
<dbReference type="OrthoDB" id="6247875at2759"/>
<reference evidence="5 6" key="1">
    <citation type="submission" date="2016-05" db="EMBL/GenBank/DDBJ databases">
        <title>A degradative enzymes factory behind the ericoid mycorrhizal symbiosis.</title>
        <authorList>
            <consortium name="DOE Joint Genome Institute"/>
            <person name="Martino E."/>
            <person name="Morin E."/>
            <person name="Grelet G."/>
            <person name="Kuo A."/>
            <person name="Kohler A."/>
            <person name="Daghino S."/>
            <person name="Barry K."/>
            <person name="Choi C."/>
            <person name="Cichocki N."/>
            <person name="Clum A."/>
            <person name="Copeland A."/>
            <person name="Hainaut M."/>
            <person name="Haridas S."/>
            <person name="Labutti K."/>
            <person name="Lindquist E."/>
            <person name="Lipzen A."/>
            <person name="Khouja H.-R."/>
            <person name="Murat C."/>
            <person name="Ohm R."/>
            <person name="Olson A."/>
            <person name="Spatafora J."/>
            <person name="Veneault-Fourrey C."/>
            <person name="Henrissat B."/>
            <person name="Grigoriev I."/>
            <person name="Martin F."/>
            <person name="Perotto S."/>
        </authorList>
    </citation>
    <scope>NUCLEOTIDE SEQUENCE [LARGE SCALE GENOMIC DNA]</scope>
    <source>
        <strain evidence="5 6">UAMH 7357</strain>
    </source>
</reference>
<dbReference type="GO" id="GO:0030154">
    <property type="term" value="P:cell differentiation"/>
    <property type="evidence" value="ECO:0007669"/>
    <property type="project" value="TreeGrafter"/>
</dbReference>
<dbReference type="SMART" id="SM00398">
    <property type="entry name" value="HMG"/>
    <property type="match status" value="1"/>
</dbReference>
<dbReference type="EMBL" id="KZ613469">
    <property type="protein sequence ID" value="PMD25624.1"/>
    <property type="molecule type" value="Genomic_DNA"/>
</dbReference>
<evidence type="ECO:0000313" key="5">
    <source>
        <dbReference type="EMBL" id="PMD25624.1"/>
    </source>
</evidence>
<protein>
    <submittedName>
        <fullName evidence="5">MAT1-2-1 protein</fullName>
    </submittedName>
</protein>
<feature type="domain" description="HMG box" evidence="4">
    <location>
        <begin position="1"/>
        <end position="62"/>
    </location>
</feature>
<evidence type="ECO:0000256" key="3">
    <source>
        <dbReference type="PROSITE-ProRule" id="PRU00267"/>
    </source>
</evidence>
<dbReference type="PANTHER" id="PTHR10270">
    <property type="entry name" value="SOX TRANSCRIPTION FACTOR"/>
    <property type="match status" value="1"/>
</dbReference>
<feature type="non-terminal residue" evidence="5">
    <location>
        <position position="1"/>
    </location>
</feature>
<accession>A0A2J6QH77</accession>
<keyword evidence="2" id="KW-0804">Transcription</keyword>
<evidence type="ECO:0000313" key="6">
    <source>
        <dbReference type="Proteomes" id="UP000235672"/>
    </source>
</evidence>
<dbReference type="InterPro" id="IPR009071">
    <property type="entry name" value="HMG_box_dom"/>
</dbReference>
<feature type="DNA-binding region" description="HMG box" evidence="3">
    <location>
        <begin position="1"/>
        <end position="62"/>
    </location>
</feature>
<dbReference type="Pfam" id="PF00505">
    <property type="entry name" value="HMG_box"/>
    <property type="match status" value="1"/>
</dbReference>
<feature type="non-terminal residue" evidence="5">
    <location>
        <position position="65"/>
    </location>
</feature>
<gene>
    <name evidence="5" type="ORF">NA56DRAFT_552298</name>
</gene>
<dbReference type="STRING" id="1745343.A0A2J6QH77"/>
<keyword evidence="1 3" id="KW-0238">DNA-binding</keyword>
<dbReference type="Gene3D" id="1.10.30.10">
    <property type="entry name" value="High mobility group box domain"/>
    <property type="match status" value="1"/>
</dbReference>
<keyword evidence="3" id="KW-0539">Nucleus</keyword>
<dbReference type="InterPro" id="IPR036910">
    <property type="entry name" value="HMG_box_dom_sf"/>
</dbReference>
<proteinExistence type="predicted"/>
<dbReference type="SUPFAM" id="SSF47095">
    <property type="entry name" value="HMG-box"/>
    <property type="match status" value="1"/>
</dbReference>
<dbReference type="PANTHER" id="PTHR10270:SF161">
    <property type="entry name" value="SEX-DETERMINING REGION Y PROTEIN"/>
    <property type="match status" value="1"/>
</dbReference>
<keyword evidence="6" id="KW-1185">Reference proteome</keyword>
<organism evidence="5 6">
    <name type="scientific">Hyaloscypha hepaticicola</name>
    <dbReference type="NCBI Taxonomy" id="2082293"/>
    <lineage>
        <taxon>Eukaryota</taxon>
        <taxon>Fungi</taxon>
        <taxon>Dikarya</taxon>
        <taxon>Ascomycota</taxon>
        <taxon>Pezizomycotina</taxon>
        <taxon>Leotiomycetes</taxon>
        <taxon>Helotiales</taxon>
        <taxon>Hyaloscyphaceae</taxon>
        <taxon>Hyaloscypha</taxon>
    </lineage>
</organism>
<dbReference type="GO" id="GO:0000978">
    <property type="term" value="F:RNA polymerase II cis-regulatory region sequence-specific DNA binding"/>
    <property type="evidence" value="ECO:0007669"/>
    <property type="project" value="TreeGrafter"/>
</dbReference>
<dbReference type="InterPro" id="IPR050140">
    <property type="entry name" value="SRY-related_HMG-box_TF-like"/>
</dbReference>
<evidence type="ECO:0000256" key="1">
    <source>
        <dbReference type="ARBA" id="ARBA00023125"/>
    </source>
</evidence>
<dbReference type="GO" id="GO:0000122">
    <property type="term" value="P:negative regulation of transcription by RNA polymerase II"/>
    <property type="evidence" value="ECO:0007669"/>
    <property type="project" value="TreeGrafter"/>
</dbReference>
<dbReference type="PROSITE" id="PS50118">
    <property type="entry name" value="HMG_BOX_2"/>
    <property type="match status" value="1"/>
</dbReference>
<dbReference type="GO" id="GO:0001228">
    <property type="term" value="F:DNA-binding transcription activator activity, RNA polymerase II-specific"/>
    <property type="evidence" value="ECO:0007669"/>
    <property type="project" value="TreeGrafter"/>
</dbReference>
<dbReference type="GO" id="GO:0005634">
    <property type="term" value="C:nucleus"/>
    <property type="evidence" value="ECO:0007669"/>
    <property type="project" value="UniProtKB-UniRule"/>
</dbReference>
<sequence length="65" mass="7809">WIMYRQHFHTAFVNNHPDLTNNQISGLIAAAWHAQPQPVKDWWFNKAAEAKAEHMRKYPDYQYKP</sequence>
<evidence type="ECO:0000259" key="4">
    <source>
        <dbReference type="PROSITE" id="PS50118"/>
    </source>
</evidence>
<evidence type="ECO:0000256" key="2">
    <source>
        <dbReference type="ARBA" id="ARBA00023163"/>
    </source>
</evidence>
<name>A0A2J6QH77_9HELO</name>
<dbReference type="AlphaFoldDB" id="A0A2J6QH77"/>